<dbReference type="GO" id="GO:0051539">
    <property type="term" value="F:4 iron, 4 sulfur cluster binding"/>
    <property type="evidence" value="ECO:0007669"/>
    <property type="project" value="UniProtKB-UniRule"/>
</dbReference>
<dbReference type="Gene3D" id="1.10.340.30">
    <property type="entry name" value="Hypothetical protein, domain 2"/>
    <property type="match status" value="1"/>
</dbReference>
<dbReference type="GO" id="GO:0019104">
    <property type="term" value="F:DNA N-glycosylase activity"/>
    <property type="evidence" value="ECO:0007669"/>
    <property type="project" value="UniProtKB-UniRule"/>
</dbReference>
<dbReference type="GO" id="GO:0140078">
    <property type="term" value="F:class I DNA-(apurinic or apyrimidinic site) endonuclease activity"/>
    <property type="evidence" value="ECO:0007669"/>
    <property type="project" value="UniProtKB-EC"/>
</dbReference>
<dbReference type="CDD" id="cd00056">
    <property type="entry name" value="ENDO3c"/>
    <property type="match status" value="1"/>
</dbReference>
<name>A0A7X2PD72_9SPIO</name>
<evidence type="ECO:0000259" key="11">
    <source>
        <dbReference type="SMART" id="SM00478"/>
    </source>
</evidence>
<evidence type="ECO:0000256" key="3">
    <source>
        <dbReference type="ARBA" id="ARBA00022723"/>
    </source>
</evidence>
<keyword evidence="3 10" id="KW-0479">Metal-binding</keyword>
<comment type="cofactor">
    <cofactor evidence="10">
        <name>[4Fe-4S] cluster</name>
        <dbReference type="ChEBI" id="CHEBI:49883"/>
    </cofactor>
    <text evidence="10">Binds 1 [4Fe-4S] cluster.</text>
</comment>
<evidence type="ECO:0000256" key="4">
    <source>
        <dbReference type="ARBA" id="ARBA00022763"/>
    </source>
</evidence>
<dbReference type="HAMAP" id="MF_00942">
    <property type="entry name" value="Nth"/>
    <property type="match status" value="1"/>
</dbReference>
<comment type="caution">
    <text evidence="12">The sequence shown here is derived from an EMBL/GenBank/DDBJ whole genome shotgun (WGS) entry which is preliminary data.</text>
</comment>
<reference evidence="12 13" key="1">
    <citation type="submission" date="2019-08" db="EMBL/GenBank/DDBJ databases">
        <title>In-depth cultivation of the pig gut microbiome towards novel bacterial diversity and tailored functional studies.</title>
        <authorList>
            <person name="Wylensek D."/>
            <person name="Hitch T.C.A."/>
            <person name="Clavel T."/>
        </authorList>
    </citation>
    <scope>NUCLEOTIDE SEQUENCE [LARGE SCALE GENOMIC DNA]</scope>
    <source>
        <strain evidence="12 13">NM-380-WT-3C1</strain>
    </source>
</reference>
<keyword evidence="12" id="KW-0540">Nuclease</keyword>
<evidence type="ECO:0000256" key="1">
    <source>
        <dbReference type="ARBA" id="ARBA00008343"/>
    </source>
</evidence>
<feature type="binding site" evidence="10">
    <location>
        <position position="189"/>
    </location>
    <ligand>
        <name>[4Fe-4S] cluster</name>
        <dbReference type="ChEBI" id="CHEBI:49883"/>
    </ligand>
</feature>
<sequence>MKAFEILDKIYPKDIGFLFADTNFQFLVSVCLSAQTTDAAVMRITPILFSKYPDEKALSNAELTAVEEIIKPLGFYHMKAKNIIALSKALVSLGYIPNTIEELIKLPGVGRKTANCYILHICNEPAIIVDTHFKRVAKRLGYTAETDPDKVEFDIKKNYPKELWSRLSMVLNLHGRKYCFSKKPNCDECPVRSYCKTINPS</sequence>
<dbReference type="EMBL" id="VUNN01000015">
    <property type="protein sequence ID" value="MSU06676.1"/>
    <property type="molecule type" value="Genomic_DNA"/>
</dbReference>
<dbReference type="PIRSF" id="PIRSF001435">
    <property type="entry name" value="Nth"/>
    <property type="match status" value="1"/>
</dbReference>
<evidence type="ECO:0000313" key="13">
    <source>
        <dbReference type="Proteomes" id="UP000460549"/>
    </source>
</evidence>
<comment type="similarity">
    <text evidence="1 10">Belongs to the Nth/MutY family.</text>
</comment>
<evidence type="ECO:0000256" key="9">
    <source>
        <dbReference type="ARBA" id="ARBA00023295"/>
    </source>
</evidence>
<keyword evidence="4 10" id="KW-0227">DNA damage</keyword>
<evidence type="ECO:0000256" key="2">
    <source>
        <dbReference type="ARBA" id="ARBA00022485"/>
    </source>
</evidence>
<feature type="domain" description="HhH-GPD" evidence="11">
    <location>
        <begin position="32"/>
        <end position="177"/>
    </location>
</feature>
<evidence type="ECO:0000256" key="5">
    <source>
        <dbReference type="ARBA" id="ARBA00022801"/>
    </source>
</evidence>
<organism evidence="12 13">
    <name type="scientific">Bullifex porci</name>
    <dbReference type="NCBI Taxonomy" id="2606638"/>
    <lineage>
        <taxon>Bacteria</taxon>
        <taxon>Pseudomonadati</taxon>
        <taxon>Spirochaetota</taxon>
        <taxon>Spirochaetia</taxon>
        <taxon>Spirochaetales</taxon>
        <taxon>Spirochaetaceae</taxon>
        <taxon>Bullifex</taxon>
    </lineage>
</organism>
<keyword evidence="9 10" id="KW-0326">Glycosidase</keyword>
<dbReference type="Gene3D" id="1.10.1670.10">
    <property type="entry name" value="Helix-hairpin-Helix base-excision DNA repair enzymes (C-terminal)"/>
    <property type="match status" value="1"/>
</dbReference>
<keyword evidence="6 10" id="KW-0408">Iron</keyword>
<evidence type="ECO:0000256" key="8">
    <source>
        <dbReference type="ARBA" id="ARBA00023204"/>
    </source>
</evidence>
<dbReference type="PANTHER" id="PTHR10359">
    <property type="entry name" value="A/G-SPECIFIC ADENINE GLYCOSYLASE/ENDONUCLEASE III"/>
    <property type="match status" value="1"/>
</dbReference>
<dbReference type="Pfam" id="PF00730">
    <property type="entry name" value="HhH-GPD"/>
    <property type="match status" value="1"/>
</dbReference>
<dbReference type="PANTHER" id="PTHR10359:SF18">
    <property type="entry name" value="ENDONUCLEASE III"/>
    <property type="match status" value="1"/>
</dbReference>
<proteinExistence type="inferred from homology"/>
<comment type="catalytic activity">
    <reaction evidence="10">
        <text>2'-deoxyribonucleotide-(2'-deoxyribose 5'-phosphate)-2'-deoxyribonucleotide-DNA = a 3'-end 2'-deoxyribonucleotide-(2,3-dehydro-2,3-deoxyribose 5'-phosphate)-DNA + a 5'-end 5'-phospho-2'-deoxyribonucleoside-DNA + H(+)</text>
        <dbReference type="Rhea" id="RHEA:66592"/>
        <dbReference type="Rhea" id="RHEA-COMP:13180"/>
        <dbReference type="Rhea" id="RHEA-COMP:16897"/>
        <dbReference type="Rhea" id="RHEA-COMP:17067"/>
        <dbReference type="ChEBI" id="CHEBI:15378"/>
        <dbReference type="ChEBI" id="CHEBI:136412"/>
        <dbReference type="ChEBI" id="CHEBI:157695"/>
        <dbReference type="ChEBI" id="CHEBI:167181"/>
        <dbReference type="EC" id="4.2.99.18"/>
    </reaction>
</comment>
<dbReference type="GO" id="GO:0006285">
    <property type="term" value="P:base-excision repair, AP site formation"/>
    <property type="evidence" value="ECO:0007669"/>
    <property type="project" value="TreeGrafter"/>
</dbReference>
<dbReference type="InterPro" id="IPR003265">
    <property type="entry name" value="HhH-GPD_domain"/>
</dbReference>
<keyword evidence="2 10" id="KW-0004">4Fe-4S</keyword>
<dbReference type="FunFam" id="1.10.340.30:FF:000001">
    <property type="entry name" value="Endonuclease III"/>
    <property type="match status" value="1"/>
</dbReference>
<keyword evidence="10" id="KW-0456">Lyase</keyword>
<evidence type="ECO:0000256" key="7">
    <source>
        <dbReference type="ARBA" id="ARBA00023014"/>
    </source>
</evidence>
<keyword evidence="5 10" id="KW-0378">Hydrolase</keyword>
<evidence type="ECO:0000256" key="10">
    <source>
        <dbReference type="HAMAP-Rule" id="MF_00942"/>
    </source>
</evidence>
<dbReference type="InterPro" id="IPR000445">
    <property type="entry name" value="HhH_motif"/>
</dbReference>
<keyword evidence="7 10" id="KW-0411">Iron-sulfur</keyword>
<keyword evidence="10" id="KW-0238">DNA-binding</keyword>
<dbReference type="Pfam" id="PF00633">
    <property type="entry name" value="HHH"/>
    <property type="match status" value="1"/>
</dbReference>
<keyword evidence="8 10" id="KW-0234">DNA repair</keyword>
<dbReference type="InterPro" id="IPR023170">
    <property type="entry name" value="HhH_base_excis_C"/>
</dbReference>
<dbReference type="InterPro" id="IPR005759">
    <property type="entry name" value="Nth"/>
</dbReference>
<dbReference type="InterPro" id="IPR003651">
    <property type="entry name" value="Endonuclease3_FeS-loop_motif"/>
</dbReference>
<keyword evidence="12" id="KW-0255">Endonuclease</keyword>
<feature type="binding site" evidence="10">
    <location>
        <position position="195"/>
    </location>
    <ligand>
        <name>[4Fe-4S] cluster</name>
        <dbReference type="ChEBI" id="CHEBI:49883"/>
    </ligand>
</feature>
<dbReference type="GO" id="GO:0046872">
    <property type="term" value="F:metal ion binding"/>
    <property type="evidence" value="ECO:0007669"/>
    <property type="project" value="UniProtKB-KW"/>
</dbReference>
<keyword evidence="13" id="KW-1185">Reference proteome</keyword>
<evidence type="ECO:0000313" key="12">
    <source>
        <dbReference type="EMBL" id="MSU06676.1"/>
    </source>
</evidence>
<dbReference type="Proteomes" id="UP000460549">
    <property type="component" value="Unassembled WGS sequence"/>
</dbReference>
<gene>
    <name evidence="10" type="primary">nth</name>
    <name evidence="12" type="ORF">FYJ80_07790</name>
</gene>
<protein>
    <recommendedName>
        <fullName evidence="10">Endonuclease III</fullName>
        <ecNumber evidence="10">4.2.99.18</ecNumber>
    </recommendedName>
    <alternativeName>
        <fullName evidence="10">DNA-(apurinic or apyrimidinic site) lyase</fullName>
    </alternativeName>
</protein>
<dbReference type="Pfam" id="PF10576">
    <property type="entry name" value="EndIII_4Fe-2S"/>
    <property type="match status" value="1"/>
</dbReference>
<dbReference type="EC" id="4.2.99.18" evidence="10"/>
<evidence type="ECO:0000256" key="6">
    <source>
        <dbReference type="ARBA" id="ARBA00023004"/>
    </source>
</evidence>
<dbReference type="SUPFAM" id="SSF48150">
    <property type="entry name" value="DNA-glycosylase"/>
    <property type="match status" value="1"/>
</dbReference>
<dbReference type="AlphaFoldDB" id="A0A7X2PD72"/>
<comment type="function">
    <text evidence="10">DNA repair enzyme that has both DNA N-glycosylase activity and AP-lyase activity. The DNA N-glycosylase activity releases various damaged pyrimidines from DNA by cleaving the N-glycosidic bond, leaving an AP (apurinic/apyrimidinic) site. The AP-lyase activity cleaves the phosphodiester bond 3' to the AP site by a beta-elimination, leaving a 3'-terminal unsaturated sugar and a product with a terminal 5'-phosphate.</text>
</comment>
<dbReference type="InterPro" id="IPR011257">
    <property type="entry name" value="DNA_glycosylase"/>
</dbReference>
<dbReference type="GO" id="GO:0003677">
    <property type="term" value="F:DNA binding"/>
    <property type="evidence" value="ECO:0007669"/>
    <property type="project" value="UniProtKB-UniRule"/>
</dbReference>
<feature type="binding site" evidence="10">
    <location>
        <position position="186"/>
    </location>
    <ligand>
        <name>[4Fe-4S] cluster</name>
        <dbReference type="ChEBI" id="CHEBI:49883"/>
    </ligand>
</feature>
<feature type="binding site" evidence="10">
    <location>
        <position position="179"/>
    </location>
    <ligand>
        <name>[4Fe-4S] cluster</name>
        <dbReference type="ChEBI" id="CHEBI:49883"/>
    </ligand>
</feature>
<accession>A0A7X2PD72</accession>
<dbReference type="RefSeq" id="WP_154425713.1">
    <property type="nucleotide sequence ID" value="NZ_JAQYGB010000006.1"/>
</dbReference>
<dbReference type="SMART" id="SM00478">
    <property type="entry name" value="ENDO3c"/>
    <property type="match status" value="1"/>
</dbReference>